<accession>A0A2H3BQU5</accession>
<feature type="transmembrane region" description="Helical" evidence="1">
    <location>
        <begin position="69"/>
        <end position="94"/>
    </location>
</feature>
<feature type="transmembrane region" description="Helical" evidence="1">
    <location>
        <begin position="20"/>
        <end position="42"/>
    </location>
</feature>
<proteinExistence type="predicted"/>
<dbReference type="Proteomes" id="UP000218334">
    <property type="component" value="Unassembled WGS sequence"/>
</dbReference>
<dbReference type="EMBL" id="KZ293423">
    <property type="protein sequence ID" value="PBK72000.1"/>
    <property type="molecule type" value="Genomic_DNA"/>
</dbReference>
<keyword evidence="1" id="KW-1133">Transmembrane helix</keyword>
<reference evidence="3" key="1">
    <citation type="journal article" date="2017" name="Nat. Ecol. Evol.">
        <title>Genome expansion and lineage-specific genetic innovations in the forest pathogenic fungi Armillaria.</title>
        <authorList>
            <person name="Sipos G."/>
            <person name="Prasanna A.N."/>
            <person name="Walter M.C."/>
            <person name="O'Connor E."/>
            <person name="Balint B."/>
            <person name="Krizsan K."/>
            <person name="Kiss B."/>
            <person name="Hess J."/>
            <person name="Varga T."/>
            <person name="Slot J."/>
            <person name="Riley R."/>
            <person name="Boka B."/>
            <person name="Rigling D."/>
            <person name="Barry K."/>
            <person name="Lee J."/>
            <person name="Mihaltcheva S."/>
            <person name="LaButti K."/>
            <person name="Lipzen A."/>
            <person name="Waldron R."/>
            <person name="Moloney N.M."/>
            <person name="Sperisen C."/>
            <person name="Kredics L."/>
            <person name="Vagvoelgyi C."/>
            <person name="Patrignani A."/>
            <person name="Fitzpatrick D."/>
            <person name="Nagy I."/>
            <person name="Doyle S."/>
            <person name="Anderson J.B."/>
            <person name="Grigoriev I.V."/>
            <person name="Gueldener U."/>
            <person name="Muensterkoetter M."/>
            <person name="Nagy L.G."/>
        </authorList>
    </citation>
    <scope>NUCLEOTIDE SEQUENCE [LARGE SCALE GENOMIC DNA]</scope>
    <source>
        <strain evidence="3">28-4</strain>
    </source>
</reference>
<evidence type="ECO:0000313" key="3">
    <source>
        <dbReference type="Proteomes" id="UP000218334"/>
    </source>
</evidence>
<keyword evidence="1" id="KW-0472">Membrane</keyword>
<keyword evidence="3" id="KW-1185">Reference proteome</keyword>
<protein>
    <submittedName>
        <fullName evidence="2">Uncharacterized protein</fullName>
    </submittedName>
</protein>
<sequence length="132" mass="14878">MRTSVRVKSERTGIQRYLRFYCTQSTCTYFPVSLFITVLRAADDLYFDDPRRNIDGCSILLASQIPMLFIFQVAGHSSSITCTASMFSFASLYYRGYISIMPYLCFFCPSTPTDANEWDGISPAGAKAGRHC</sequence>
<keyword evidence="1" id="KW-0812">Transmembrane</keyword>
<name>A0A2H3BQU5_9AGAR</name>
<evidence type="ECO:0000256" key="1">
    <source>
        <dbReference type="SAM" id="Phobius"/>
    </source>
</evidence>
<organism evidence="2 3">
    <name type="scientific">Armillaria solidipes</name>
    <dbReference type="NCBI Taxonomy" id="1076256"/>
    <lineage>
        <taxon>Eukaryota</taxon>
        <taxon>Fungi</taxon>
        <taxon>Dikarya</taxon>
        <taxon>Basidiomycota</taxon>
        <taxon>Agaricomycotina</taxon>
        <taxon>Agaricomycetes</taxon>
        <taxon>Agaricomycetidae</taxon>
        <taxon>Agaricales</taxon>
        <taxon>Marasmiineae</taxon>
        <taxon>Physalacriaceae</taxon>
        <taxon>Armillaria</taxon>
    </lineage>
</organism>
<gene>
    <name evidence="2" type="ORF">ARMSODRAFT_797480</name>
</gene>
<dbReference type="AlphaFoldDB" id="A0A2H3BQU5"/>
<evidence type="ECO:0000313" key="2">
    <source>
        <dbReference type="EMBL" id="PBK72000.1"/>
    </source>
</evidence>